<dbReference type="InterPro" id="IPR014036">
    <property type="entry name" value="DeoR-like_C"/>
</dbReference>
<dbReference type="RefSeq" id="WP_131259454.1">
    <property type="nucleotide sequence ID" value="NZ_JBHSUS010000001.1"/>
</dbReference>
<dbReference type="Pfam" id="PF00455">
    <property type="entry name" value="DeoRC"/>
    <property type="match status" value="1"/>
</dbReference>
<keyword evidence="3" id="KW-0804">Transcription</keyword>
<accession>A0ABW1XF83</accession>
<dbReference type="Gene3D" id="1.10.10.10">
    <property type="entry name" value="Winged helix-like DNA-binding domain superfamily/Winged helix DNA-binding domain"/>
    <property type="match status" value="1"/>
</dbReference>
<dbReference type="Pfam" id="PF08220">
    <property type="entry name" value="HTH_DeoR"/>
    <property type="match status" value="1"/>
</dbReference>
<dbReference type="SUPFAM" id="SSF100950">
    <property type="entry name" value="NagB/RpiA/CoA transferase-like"/>
    <property type="match status" value="1"/>
</dbReference>
<evidence type="ECO:0000313" key="6">
    <source>
        <dbReference type="Proteomes" id="UP001596364"/>
    </source>
</evidence>
<feature type="domain" description="HTH deoR-type" evidence="4">
    <location>
        <begin position="4"/>
        <end position="59"/>
    </location>
</feature>
<dbReference type="InterPro" id="IPR050313">
    <property type="entry name" value="Carb_Metab_HTH_regulators"/>
</dbReference>
<dbReference type="GO" id="GO:0003677">
    <property type="term" value="F:DNA binding"/>
    <property type="evidence" value="ECO:0007669"/>
    <property type="project" value="UniProtKB-KW"/>
</dbReference>
<dbReference type="PROSITE" id="PS51000">
    <property type="entry name" value="HTH_DEOR_2"/>
    <property type="match status" value="1"/>
</dbReference>
<evidence type="ECO:0000256" key="1">
    <source>
        <dbReference type="ARBA" id="ARBA00023015"/>
    </source>
</evidence>
<dbReference type="SUPFAM" id="SSF46785">
    <property type="entry name" value="Winged helix' DNA-binding domain"/>
    <property type="match status" value="1"/>
</dbReference>
<dbReference type="Gene3D" id="3.40.50.1360">
    <property type="match status" value="1"/>
</dbReference>
<organism evidence="5 6">
    <name type="scientific">Pseudobowmanella zhangzhouensis</name>
    <dbReference type="NCBI Taxonomy" id="1537679"/>
    <lineage>
        <taxon>Bacteria</taxon>
        <taxon>Pseudomonadati</taxon>
        <taxon>Pseudomonadota</taxon>
        <taxon>Gammaproteobacteria</taxon>
        <taxon>Alteromonadales</taxon>
        <taxon>Alteromonadaceae</taxon>
    </lineage>
</organism>
<proteinExistence type="predicted"/>
<evidence type="ECO:0000313" key="5">
    <source>
        <dbReference type="EMBL" id="MFC6438660.1"/>
    </source>
</evidence>
<dbReference type="PANTHER" id="PTHR30363:SF44">
    <property type="entry name" value="AGA OPERON TRANSCRIPTIONAL REPRESSOR-RELATED"/>
    <property type="match status" value="1"/>
</dbReference>
<keyword evidence="2 5" id="KW-0238">DNA-binding</keyword>
<dbReference type="Proteomes" id="UP001596364">
    <property type="component" value="Unassembled WGS sequence"/>
</dbReference>
<protein>
    <submittedName>
        <fullName evidence="5">DeoR/GlpR family DNA-binding transcription regulator</fullName>
    </submittedName>
</protein>
<dbReference type="InterPro" id="IPR036390">
    <property type="entry name" value="WH_DNA-bd_sf"/>
</dbReference>
<comment type="caution">
    <text evidence="5">The sequence shown here is derived from an EMBL/GenBank/DDBJ whole genome shotgun (WGS) entry which is preliminary data.</text>
</comment>
<dbReference type="PRINTS" id="PR00037">
    <property type="entry name" value="HTHLACR"/>
</dbReference>
<reference evidence="6" key="1">
    <citation type="journal article" date="2019" name="Int. J. Syst. Evol. Microbiol.">
        <title>The Global Catalogue of Microorganisms (GCM) 10K type strain sequencing project: providing services to taxonomists for standard genome sequencing and annotation.</title>
        <authorList>
            <consortium name="The Broad Institute Genomics Platform"/>
            <consortium name="The Broad Institute Genome Sequencing Center for Infectious Disease"/>
            <person name="Wu L."/>
            <person name="Ma J."/>
        </authorList>
    </citation>
    <scope>NUCLEOTIDE SEQUENCE [LARGE SCALE GENOMIC DNA]</scope>
    <source>
        <strain evidence="6">CGMCC 1.16031</strain>
    </source>
</reference>
<dbReference type="InterPro" id="IPR036388">
    <property type="entry name" value="WH-like_DNA-bd_sf"/>
</dbReference>
<keyword evidence="1" id="KW-0805">Transcription regulation</keyword>
<keyword evidence="6" id="KW-1185">Reference proteome</keyword>
<evidence type="ECO:0000256" key="2">
    <source>
        <dbReference type="ARBA" id="ARBA00023125"/>
    </source>
</evidence>
<evidence type="ECO:0000256" key="3">
    <source>
        <dbReference type="ARBA" id="ARBA00023163"/>
    </source>
</evidence>
<evidence type="ECO:0000259" key="4">
    <source>
        <dbReference type="PROSITE" id="PS51000"/>
    </source>
</evidence>
<dbReference type="InterPro" id="IPR037171">
    <property type="entry name" value="NagB/RpiA_transferase-like"/>
</dbReference>
<dbReference type="SMART" id="SM00420">
    <property type="entry name" value="HTH_DEOR"/>
    <property type="match status" value="1"/>
</dbReference>
<gene>
    <name evidence="5" type="ORF">ACFP85_00600</name>
</gene>
<dbReference type="PROSITE" id="PS00894">
    <property type="entry name" value="HTH_DEOR_1"/>
    <property type="match status" value="1"/>
</dbReference>
<dbReference type="EMBL" id="JBHSUS010000001">
    <property type="protein sequence ID" value="MFC6438660.1"/>
    <property type="molecule type" value="Genomic_DNA"/>
</dbReference>
<name>A0ABW1XF83_9ALTE</name>
<dbReference type="SMART" id="SM01134">
    <property type="entry name" value="DeoRC"/>
    <property type="match status" value="1"/>
</dbReference>
<dbReference type="PANTHER" id="PTHR30363">
    <property type="entry name" value="HTH-TYPE TRANSCRIPTIONAL REGULATOR SRLR-RELATED"/>
    <property type="match status" value="1"/>
</dbReference>
<sequence>MRDATKRHQFILAKLQSEHQVSVDSLAQAMRTSEVTVRKDLNVLEKQGLLVRRYGGAQLVEGSNIAPVDVADHEVPNRKNEIALCALELIPDGARIVLDGGSTVGALIPLLAKRRGLVIMTNSPQAASKLVELESEPTVLMTGGTWDATSRSLQGKMAERVLREYDFDLAFVGASGIDTERGTTTYNELFGLTRVMADVASKVVVMAGSDKLDKKMPNLELGWNHIDVLVTDSQLSPVAKQSIESKRVTVLCANHSGKETE</sequence>
<dbReference type="InterPro" id="IPR001034">
    <property type="entry name" value="DeoR_HTH"/>
</dbReference>
<dbReference type="InterPro" id="IPR018356">
    <property type="entry name" value="Tscrpt_reg_HTH_DeoR_CS"/>
</dbReference>